<dbReference type="InterPro" id="IPR016162">
    <property type="entry name" value="Ald_DH_N"/>
</dbReference>
<name>A0A926EFU3_9FIRM</name>
<sequence>MEQDYLEEGEEVNDAQLKEIVANVVMKMNGIAPSSNHHLGIFEDMNEAIAAAKVAQKKLRQMPLETRDQIIDKIREKIMANKEILARMAVEETGMGKVGHKILKHELVAKKTPGTECIKIDAWSGDQGLTLVERGPYGVIGAITPSTNPSETVFCNGIGMIAAGNTVVFNPHPGATKTANFAVNLINEAAKEVGEFENLAVSIRKPTLESGDILFKHPDIDLLVATGGPGIVKVILQSGKKGMAAGAGNPPVLVDETANIRKAAEDIVNGASFDNNLPCIAEKEVIVVDEVADELIYYMLSENDCYMLRGEEINRLANTVLIEKNGKYMLNRDFVGRDASVILKAIGIDAPEQTKCIIFEGCKENLLIKEELMMPILGIVRVKDVDEGIETAVLLEGGNRHSAHMHSSNVNNLTKYGKALDTAIFVKNAPSYAGIGFGGEGFTTFTIASKTGEGLTNALSFTRARRCVMSNALYIR</sequence>
<dbReference type="Pfam" id="PF00171">
    <property type="entry name" value="Aldedh"/>
    <property type="match status" value="1"/>
</dbReference>
<feature type="domain" description="Aldehyde dehydrogenase" evidence="3">
    <location>
        <begin position="43"/>
        <end position="441"/>
    </location>
</feature>
<dbReference type="Gene3D" id="3.40.309.10">
    <property type="entry name" value="Aldehyde Dehydrogenase, Chain A, domain 2"/>
    <property type="match status" value="1"/>
</dbReference>
<dbReference type="RefSeq" id="WP_334299080.1">
    <property type="nucleotide sequence ID" value="NZ_JACRSY010000011.1"/>
</dbReference>
<dbReference type="NCBIfam" id="NF011927">
    <property type="entry name" value="PRK15398.1"/>
    <property type="match status" value="1"/>
</dbReference>
<dbReference type="Proteomes" id="UP000655830">
    <property type="component" value="Unassembled WGS sequence"/>
</dbReference>
<dbReference type="GO" id="GO:0008774">
    <property type="term" value="F:acetaldehyde dehydrogenase (acetylating) activity"/>
    <property type="evidence" value="ECO:0007669"/>
    <property type="project" value="InterPro"/>
</dbReference>
<dbReference type="InterPro" id="IPR016161">
    <property type="entry name" value="Ald_DH/histidinol_DH"/>
</dbReference>
<accession>A0A926EFU3</accession>
<dbReference type="SUPFAM" id="SSF53720">
    <property type="entry name" value="ALDH-like"/>
    <property type="match status" value="1"/>
</dbReference>
<dbReference type="InterPro" id="IPR016163">
    <property type="entry name" value="Ald_DH_C"/>
</dbReference>
<dbReference type="CDD" id="cd07121">
    <property type="entry name" value="ALDH_EutE"/>
    <property type="match status" value="1"/>
</dbReference>
<evidence type="ECO:0000259" key="3">
    <source>
        <dbReference type="Pfam" id="PF00171"/>
    </source>
</evidence>
<protein>
    <submittedName>
        <fullName evidence="4">Aldehyde dehydrogenase EutE</fullName>
    </submittedName>
</protein>
<dbReference type="PANTHER" id="PTHR11699">
    <property type="entry name" value="ALDEHYDE DEHYDROGENASE-RELATED"/>
    <property type="match status" value="1"/>
</dbReference>
<keyword evidence="1" id="KW-0560">Oxidoreductase</keyword>
<proteinExistence type="predicted"/>
<organism evidence="4 5">
    <name type="scientific">Zhenhengia yiwuensis</name>
    <dbReference type="NCBI Taxonomy" id="2763666"/>
    <lineage>
        <taxon>Bacteria</taxon>
        <taxon>Bacillati</taxon>
        <taxon>Bacillota</taxon>
        <taxon>Clostridia</taxon>
        <taxon>Lachnospirales</taxon>
        <taxon>Lachnospiraceae</taxon>
        <taxon>Zhenhengia</taxon>
    </lineage>
</organism>
<evidence type="ECO:0000313" key="5">
    <source>
        <dbReference type="Proteomes" id="UP000655830"/>
    </source>
</evidence>
<evidence type="ECO:0000256" key="1">
    <source>
        <dbReference type="ARBA" id="ARBA00023002"/>
    </source>
</evidence>
<keyword evidence="5" id="KW-1185">Reference proteome</keyword>
<dbReference type="PIRSF" id="PIRSF036410">
    <property type="entry name" value="EutE_PduP"/>
    <property type="match status" value="1"/>
</dbReference>
<reference evidence="4" key="1">
    <citation type="submission" date="2020-08" db="EMBL/GenBank/DDBJ databases">
        <title>Genome public.</title>
        <authorList>
            <person name="Liu C."/>
            <person name="Sun Q."/>
        </authorList>
    </citation>
    <scope>NUCLEOTIDE SEQUENCE</scope>
    <source>
        <strain evidence="4">NSJ-12</strain>
    </source>
</reference>
<dbReference type="EMBL" id="JACRSY010000011">
    <property type="protein sequence ID" value="MBC8579544.1"/>
    <property type="molecule type" value="Genomic_DNA"/>
</dbReference>
<keyword evidence="2" id="KW-0520">NAD</keyword>
<gene>
    <name evidence="4" type="ORF">H8718_08375</name>
</gene>
<dbReference type="AlphaFoldDB" id="A0A926EFU3"/>
<dbReference type="Gene3D" id="3.40.605.10">
    <property type="entry name" value="Aldehyde Dehydrogenase, Chain A, domain 1"/>
    <property type="match status" value="1"/>
</dbReference>
<dbReference type="InterPro" id="IPR015590">
    <property type="entry name" value="Aldehyde_DH_dom"/>
</dbReference>
<comment type="caution">
    <text evidence="4">The sequence shown here is derived from an EMBL/GenBank/DDBJ whole genome shotgun (WGS) entry which is preliminary data.</text>
</comment>
<dbReference type="InterPro" id="IPR012408">
    <property type="entry name" value="Acetald_propionald_DH-rel"/>
</dbReference>
<evidence type="ECO:0000256" key="2">
    <source>
        <dbReference type="ARBA" id="ARBA00023027"/>
    </source>
</evidence>
<evidence type="ECO:0000313" key="4">
    <source>
        <dbReference type="EMBL" id="MBC8579544.1"/>
    </source>
</evidence>